<dbReference type="InterPro" id="IPR029016">
    <property type="entry name" value="GAF-like_dom_sf"/>
</dbReference>
<accession>E4U2Y8</accession>
<dbReference type="Proteomes" id="UP000008721">
    <property type="component" value="Chromosome"/>
</dbReference>
<dbReference type="GO" id="GO:0004115">
    <property type="term" value="F:3',5'-cyclic-AMP phosphodiesterase activity"/>
    <property type="evidence" value="ECO:0007669"/>
    <property type="project" value="InterPro"/>
</dbReference>
<dbReference type="PANTHER" id="PTHR43155:SF2">
    <property type="entry name" value="CYCLIC DI-GMP PHOSPHODIESTERASE PA4108"/>
    <property type="match status" value="1"/>
</dbReference>
<dbReference type="Pfam" id="PF01590">
    <property type="entry name" value="GAF"/>
    <property type="match status" value="1"/>
</dbReference>
<dbReference type="Pfam" id="PF13487">
    <property type="entry name" value="HD_5"/>
    <property type="match status" value="1"/>
</dbReference>
<dbReference type="PRINTS" id="PR00388">
    <property type="entry name" value="PDIESTERASE2"/>
</dbReference>
<dbReference type="InterPro" id="IPR037522">
    <property type="entry name" value="HD_GYP_dom"/>
</dbReference>
<protein>
    <submittedName>
        <fullName evidence="2">Metal dependent phosphohydrolase</fullName>
    </submittedName>
</protein>
<dbReference type="SMART" id="SM00065">
    <property type="entry name" value="GAF"/>
    <property type="match status" value="1"/>
</dbReference>
<evidence type="ECO:0000313" key="2">
    <source>
        <dbReference type="EMBL" id="ADR34752.1"/>
    </source>
</evidence>
<reference evidence="2 3" key="1">
    <citation type="journal article" date="2012" name="Stand. Genomic Sci.">
        <title>Complete genome sequence of the sulfur compounds oxidizing chemolithoautotroph Sulfuricurvum kujiense type strain (YK-1(T)).</title>
        <authorList>
            <person name="Han C."/>
            <person name="Kotsyurbenko O."/>
            <person name="Chertkov O."/>
            <person name="Held B."/>
            <person name="Lapidus A."/>
            <person name="Nolan M."/>
            <person name="Lucas S."/>
            <person name="Hammon N."/>
            <person name="Deshpande S."/>
            <person name="Cheng J.F."/>
            <person name="Tapia R."/>
            <person name="Goodwin L.A."/>
            <person name="Pitluck S."/>
            <person name="Liolios K."/>
            <person name="Pagani I."/>
            <person name="Ivanova N."/>
            <person name="Mavromatis K."/>
            <person name="Mikhailova N."/>
            <person name="Pati A."/>
            <person name="Chen A."/>
            <person name="Palaniappan K."/>
            <person name="Land M."/>
            <person name="Hauser L."/>
            <person name="Chang Y.J."/>
            <person name="Jeffries C.D."/>
            <person name="Brambilla E.M."/>
            <person name="Rohde M."/>
            <person name="Spring S."/>
            <person name="Sikorski J."/>
            <person name="Goker M."/>
            <person name="Woyke T."/>
            <person name="Bristow J."/>
            <person name="Eisen J.A."/>
            <person name="Markowitz V."/>
            <person name="Hugenholtz P."/>
            <person name="Kyrpides N.C."/>
            <person name="Klenk H.P."/>
            <person name="Detter J.C."/>
        </authorList>
    </citation>
    <scope>NUCLEOTIDE SEQUENCE [LARGE SCALE GENOMIC DNA]</scope>
    <source>
        <strain evidence="3">ATCC BAA-921 / DSM 16994 / JCM 11577 / YK-1</strain>
    </source>
</reference>
<dbReference type="PROSITE" id="PS51832">
    <property type="entry name" value="HD_GYP"/>
    <property type="match status" value="1"/>
</dbReference>
<dbReference type="EMBL" id="CP002355">
    <property type="protein sequence ID" value="ADR34752.1"/>
    <property type="molecule type" value="Genomic_DNA"/>
</dbReference>
<dbReference type="Pfam" id="PF12706">
    <property type="entry name" value="Lactamase_B_2"/>
    <property type="match status" value="1"/>
</dbReference>
<dbReference type="GO" id="GO:0006198">
    <property type="term" value="P:cAMP catabolic process"/>
    <property type="evidence" value="ECO:0007669"/>
    <property type="project" value="InterPro"/>
</dbReference>
<dbReference type="eggNOG" id="COG2206">
    <property type="taxonomic scope" value="Bacteria"/>
</dbReference>
<dbReference type="PANTHER" id="PTHR43155">
    <property type="entry name" value="CYCLIC DI-GMP PHOSPHODIESTERASE PA4108-RELATED"/>
    <property type="match status" value="1"/>
</dbReference>
<dbReference type="InterPro" id="IPR000396">
    <property type="entry name" value="Pdiesterase2"/>
</dbReference>
<dbReference type="STRING" id="709032.Sulku_2092"/>
<dbReference type="InterPro" id="IPR036866">
    <property type="entry name" value="RibonucZ/Hydroxyglut_hydro"/>
</dbReference>
<dbReference type="HOGENOM" id="CLU_000445_92_13_7"/>
<organism evidence="2 3">
    <name type="scientific">Sulfuricurvum kujiense (strain ATCC BAA-921 / DSM 16994 / JCM 11577 / YK-1)</name>
    <dbReference type="NCBI Taxonomy" id="709032"/>
    <lineage>
        <taxon>Bacteria</taxon>
        <taxon>Pseudomonadati</taxon>
        <taxon>Campylobacterota</taxon>
        <taxon>Epsilonproteobacteria</taxon>
        <taxon>Campylobacterales</taxon>
        <taxon>Sulfurimonadaceae</taxon>
        <taxon>Sulfuricurvum</taxon>
    </lineage>
</organism>
<gene>
    <name evidence="2" type="ordered locus">Sulku_2092</name>
</gene>
<dbReference type="SUPFAM" id="SSF55781">
    <property type="entry name" value="GAF domain-like"/>
    <property type="match status" value="1"/>
</dbReference>
<proteinExistence type="predicted"/>
<evidence type="ECO:0000313" key="3">
    <source>
        <dbReference type="Proteomes" id="UP000008721"/>
    </source>
</evidence>
<name>E4U2Y8_SULKY</name>
<keyword evidence="3" id="KW-1185">Reference proteome</keyword>
<dbReference type="InterPro" id="IPR003607">
    <property type="entry name" value="HD/PDEase_dom"/>
</dbReference>
<dbReference type="Gene3D" id="1.10.3210.10">
    <property type="entry name" value="Hypothetical protein af1432"/>
    <property type="match status" value="2"/>
</dbReference>
<dbReference type="SUPFAM" id="SSF56281">
    <property type="entry name" value="Metallo-hydrolase/oxidoreductase"/>
    <property type="match status" value="1"/>
</dbReference>
<dbReference type="SMART" id="SM00471">
    <property type="entry name" value="HDc"/>
    <property type="match status" value="1"/>
</dbReference>
<dbReference type="eggNOG" id="COG1234">
    <property type="taxonomic scope" value="Bacteria"/>
</dbReference>
<dbReference type="eggNOG" id="COG3437">
    <property type="taxonomic scope" value="Bacteria"/>
</dbReference>
<dbReference type="Pfam" id="PF01966">
    <property type="entry name" value="HD"/>
    <property type="match status" value="1"/>
</dbReference>
<dbReference type="Gene3D" id="3.30.450.40">
    <property type="match status" value="1"/>
</dbReference>
<dbReference type="AlphaFoldDB" id="E4U2Y8"/>
<dbReference type="OrthoDB" id="9769359at2"/>
<feature type="domain" description="HD-GYP" evidence="1">
    <location>
        <begin position="575"/>
        <end position="786"/>
    </location>
</feature>
<dbReference type="RefSeq" id="WP_013460949.1">
    <property type="nucleotide sequence ID" value="NC_014762.1"/>
</dbReference>
<dbReference type="SUPFAM" id="SSF109604">
    <property type="entry name" value="HD-domain/PDEase-like"/>
    <property type="match status" value="2"/>
</dbReference>
<dbReference type="Gene3D" id="3.60.15.10">
    <property type="entry name" value="Ribonuclease Z/Hydroxyacylglutathione hydrolase-like"/>
    <property type="match status" value="1"/>
</dbReference>
<dbReference type="InterPro" id="IPR003018">
    <property type="entry name" value="GAF"/>
</dbReference>
<dbReference type="InterPro" id="IPR006674">
    <property type="entry name" value="HD_domain"/>
</dbReference>
<dbReference type="InterPro" id="IPR001279">
    <property type="entry name" value="Metallo-B-lactamas"/>
</dbReference>
<dbReference type="KEGG" id="sku:Sulku_2092"/>
<dbReference type="eggNOG" id="COG2203">
    <property type="taxonomic scope" value="Bacteria"/>
</dbReference>
<dbReference type="CDD" id="cd00077">
    <property type="entry name" value="HDc"/>
    <property type="match status" value="1"/>
</dbReference>
<evidence type="ECO:0000259" key="1">
    <source>
        <dbReference type="PROSITE" id="PS51832"/>
    </source>
</evidence>
<dbReference type="CDD" id="cd07735">
    <property type="entry name" value="class_II_PDE_MBL-fold"/>
    <property type="match status" value="1"/>
</dbReference>
<sequence>MSLIKILGTNGSRSDEGFTTCIQVNDHTLIDAGNIMHSLGADAVVKINAIFFTHSHLDHIIDSAFLLDNVLVHRNKPLTLYGLPETIASLKEHFFNDTIWPDFTKINLVGTHQPSLEYVEINYNQRYMMEDDIVLTPIPSNHAVACCGYIIEQSGSAVLFSGDTYKNKALWELINTNKSIKSAILDVSFPNRLSKIAEESKHMTPRVLQEELQLLERQEVNLYINHIKPFYYVETLSELENIGISEEKILQDGEAIDLATGELKKLALPGHTQDERIHKLLKIGTALSSEEELDTLLEMIVTEAKALTNADGGTLYLVDDHHLRFKVVQNDSLGIKMGGTAGEMTWDPLPMYLENGSLNMKMVAVMCALTAQIINIPDVYEAEGFSFEGTKKFDAGTGYRSKSMLVIPLKDHEQQIIGVLQLLNKRDYQTQETAVFDGEDAEITLSFASQAAIAITNKTLIQGLENLLEAFLKSIIFAISKKSPYTAGHIRRMVKLSVMLAEAIDRDKTVYHDKSFTPEEIKQINFAALMHDIGKLATPEYVVDKATKLEMIFDRISLVEKRITIIKQALQIEFLKEKIALFGDDDKGRCNQLEKTMEEKFAILDSYFEIIKNSNKGEEFTSNETVQKIQSIAKESWVIEGVNYAILEEEEAYNLSVQKGTLTNEERDIINLHAKISVDILNKLPFPKKYKEIPQISGNHHEKINGKGYPQGLKGDEISFEARILAIADIFEALTASDRPYKKANPISVAMKILYFMAKDGDLDREMVKFFFDSNLYMEYAKSSLPVTSIDEVSVDFSDL</sequence>